<dbReference type="PANTHER" id="PTHR10871">
    <property type="entry name" value="30S RIBOSOMAL PROTEIN S13/40S RIBOSOMAL PROTEIN S18"/>
    <property type="match status" value="1"/>
</dbReference>
<dbReference type="InterPro" id="IPR010979">
    <property type="entry name" value="Ribosomal_uS13-like_H2TH"/>
</dbReference>
<evidence type="ECO:0000256" key="2">
    <source>
        <dbReference type="ARBA" id="ARBA00022730"/>
    </source>
</evidence>
<dbReference type="Gene3D" id="4.10.910.10">
    <property type="entry name" value="30s ribosomal protein s13, domain 2"/>
    <property type="match status" value="1"/>
</dbReference>
<gene>
    <name evidence="7" type="primary">rpsM</name>
    <name evidence="9" type="ORF">A2Z23_01570</name>
</gene>
<dbReference type="GO" id="GO:0006412">
    <property type="term" value="P:translation"/>
    <property type="evidence" value="ECO:0007669"/>
    <property type="project" value="UniProtKB-UniRule"/>
</dbReference>
<dbReference type="GO" id="GO:0019843">
    <property type="term" value="F:rRNA binding"/>
    <property type="evidence" value="ECO:0007669"/>
    <property type="project" value="UniProtKB-UniRule"/>
</dbReference>
<evidence type="ECO:0000256" key="4">
    <source>
        <dbReference type="ARBA" id="ARBA00022980"/>
    </source>
</evidence>
<comment type="function">
    <text evidence="7">Located at the top of the head of the 30S subunit, it contacts several helices of the 16S rRNA. In the 70S ribosome it contacts the 23S rRNA (bridge B1a) and protein L5 of the 50S subunit (bridge B1b), connecting the 2 subunits; these bridges are implicated in subunit movement. Contacts the tRNAs in the A and P-sites.</text>
</comment>
<evidence type="ECO:0000313" key="10">
    <source>
        <dbReference type="Proteomes" id="UP000176628"/>
    </source>
</evidence>
<dbReference type="InterPro" id="IPR019980">
    <property type="entry name" value="Ribosomal_uS13_bac-type"/>
</dbReference>
<dbReference type="SUPFAM" id="SSF46946">
    <property type="entry name" value="S13-like H2TH domain"/>
    <property type="match status" value="1"/>
</dbReference>
<evidence type="ECO:0000256" key="3">
    <source>
        <dbReference type="ARBA" id="ARBA00022884"/>
    </source>
</evidence>
<evidence type="ECO:0000256" key="6">
    <source>
        <dbReference type="ARBA" id="ARBA00035166"/>
    </source>
</evidence>
<evidence type="ECO:0000256" key="1">
    <source>
        <dbReference type="ARBA" id="ARBA00008080"/>
    </source>
</evidence>
<dbReference type="InterPro" id="IPR018269">
    <property type="entry name" value="Ribosomal_uS13_CS"/>
</dbReference>
<dbReference type="HAMAP" id="MF_01315">
    <property type="entry name" value="Ribosomal_uS13"/>
    <property type="match status" value="1"/>
</dbReference>
<keyword evidence="7" id="KW-0820">tRNA-binding</keyword>
<keyword evidence="4 7" id="KW-0689">Ribosomal protein</keyword>
<name>A0A1F5G1J1_9BACT</name>
<dbReference type="GO" id="GO:0005829">
    <property type="term" value="C:cytosol"/>
    <property type="evidence" value="ECO:0007669"/>
    <property type="project" value="TreeGrafter"/>
</dbReference>
<dbReference type="PIRSF" id="PIRSF002134">
    <property type="entry name" value="Ribosomal_S13"/>
    <property type="match status" value="1"/>
</dbReference>
<dbReference type="GO" id="GO:0000049">
    <property type="term" value="F:tRNA binding"/>
    <property type="evidence" value="ECO:0007669"/>
    <property type="project" value="UniProtKB-UniRule"/>
</dbReference>
<dbReference type="InterPro" id="IPR001892">
    <property type="entry name" value="Ribosomal_uS13"/>
</dbReference>
<dbReference type="EMBL" id="MFAV01000046">
    <property type="protein sequence ID" value="OGD85741.1"/>
    <property type="molecule type" value="Genomic_DNA"/>
</dbReference>
<dbReference type="FunFam" id="1.10.8.50:FF:000001">
    <property type="entry name" value="30S ribosomal protein S13"/>
    <property type="match status" value="1"/>
</dbReference>
<sequence length="141" mass="16058">MARIAGVELPDEKRIEVSLSYVYGIGPSLAKKIMSKVNIDSNKRTQDLTDKEVTKITKELENYTIEGDLMREVTDHIKRLQEIQSYRGLRHLKNLPVRGQRTRTNARTKRGKRVTIGTVRREIVAKMGVRAQSGPKATVKK</sequence>
<dbReference type="Proteomes" id="UP000176628">
    <property type="component" value="Unassembled WGS sequence"/>
</dbReference>
<keyword evidence="5 7" id="KW-0687">Ribonucleoprotein</keyword>
<keyword evidence="2 7" id="KW-0699">rRNA-binding</keyword>
<evidence type="ECO:0000256" key="7">
    <source>
        <dbReference type="HAMAP-Rule" id="MF_01315"/>
    </source>
</evidence>
<dbReference type="PROSITE" id="PS50159">
    <property type="entry name" value="RIBOSOMAL_S13_2"/>
    <property type="match status" value="1"/>
</dbReference>
<dbReference type="PROSITE" id="PS00646">
    <property type="entry name" value="RIBOSOMAL_S13_1"/>
    <property type="match status" value="1"/>
</dbReference>
<dbReference type="NCBIfam" id="TIGR03631">
    <property type="entry name" value="uS13_bact"/>
    <property type="match status" value="1"/>
</dbReference>
<reference evidence="9 10" key="1">
    <citation type="journal article" date="2016" name="Nat. Commun.">
        <title>Thousands of microbial genomes shed light on interconnected biogeochemical processes in an aquifer system.</title>
        <authorList>
            <person name="Anantharaman K."/>
            <person name="Brown C.T."/>
            <person name="Hug L.A."/>
            <person name="Sharon I."/>
            <person name="Castelle C.J."/>
            <person name="Probst A.J."/>
            <person name="Thomas B.C."/>
            <person name="Singh A."/>
            <person name="Wilkins M.J."/>
            <person name="Karaoz U."/>
            <person name="Brodie E.L."/>
            <person name="Williams K.H."/>
            <person name="Hubbard S.S."/>
            <person name="Banfield J.F."/>
        </authorList>
    </citation>
    <scope>NUCLEOTIDE SEQUENCE [LARGE SCALE GENOMIC DNA]</scope>
</reference>
<protein>
    <recommendedName>
        <fullName evidence="6 7">Small ribosomal subunit protein uS13</fullName>
    </recommendedName>
</protein>
<dbReference type="Gene3D" id="1.10.8.50">
    <property type="match status" value="1"/>
</dbReference>
<organism evidence="9 10">
    <name type="scientific">Candidatus Curtissbacteria bacterium RBG_16_39_7</name>
    <dbReference type="NCBI Taxonomy" id="1797707"/>
    <lineage>
        <taxon>Bacteria</taxon>
        <taxon>Candidatus Curtissiibacteriota</taxon>
    </lineage>
</organism>
<evidence type="ECO:0000256" key="8">
    <source>
        <dbReference type="RuleBase" id="RU003830"/>
    </source>
</evidence>
<comment type="subunit">
    <text evidence="7">Part of the 30S ribosomal subunit. Forms a loose heterodimer with protein S19. Forms two bridges to the 50S subunit in the 70S ribosome.</text>
</comment>
<evidence type="ECO:0000313" key="9">
    <source>
        <dbReference type="EMBL" id="OGD85741.1"/>
    </source>
</evidence>
<keyword evidence="3 7" id="KW-0694">RNA-binding</keyword>
<comment type="caution">
    <text evidence="9">The sequence shown here is derived from an EMBL/GenBank/DDBJ whole genome shotgun (WGS) entry which is preliminary data.</text>
</comment>
<dbReference type="PANTHER" id="PTHR10871:SF1">
    <property type="entry name" value="SMALL RIBOSOMAL SUBUNIT PROTEIN US13M"/>
    <property type="match status" value="1"/>
</dbReference>
<dbReference type="InterPro" id="IPR027437">
    <property type="entry name" value="Rbsml_uS13_C"/>
</dbReference>
<comment type="similarity">
    <text evidence="1 7 8">Belongs to the universal ribosomal protein uS13 family.</text>
</comment>
<dbReference type="GO" id="GO:0003735">
    <property type="term" value="F:structural constituent of ribosome"/>
    <property type="evidence" value="ECO:0007669"/>
    <property type="project" value="InterPro"/>
</dbReference>
<dbReference type="Pfam" id="PF00416">
    <property type="entry name" value="Ribosomal_S13"/>
    <property type="match status" value="1"/>
</dbReference>
<proteinExistence type="inferred from homology"/>
<dbReference type="GO" id="GO:0015935">
    <property type="term" value="C:small ribosomal subunit"/>
    <property type="evidence" value="ECO:0007669"/>
    <property type="project" value="TreeGrafter"/>
</dbReference>
<dbReference type="AlphaFoldDB" id="A0A1F5G1J1"/>
<accession>A0A1F5G1J1</accession>
<evidence type="ECO:0000256" key="5">
    <source>
        <dbReference type="ARBA" id="ARBA00023274"/>
    </source>
</evidence>